<evidence type="ECO:0000313" key="2">
    <source>
        <dbReference type="EMBL" id="PSN63469.1"/>
    </source>
</evidence>
<evidence type="ECO:0000256" key="1">
    <source>
        <dbReference type="SAM" id="MobiDB-lite"/>
    </source>
</evidence>
<name>A0A2T2NDL0_CORCC</name>
<evidence type="ECO:0000313" key="3">
    <source>
        <dbReference type="Proteomes" id="UP000240883"/>
    </source>
</evidence>
<organism evidence="2 3">
    <name type="scientific">Corynespora cassiicola Philippines</name>
    <dbReference type="NCBI Taxonomy" id="1448308"/>
    <lineage>
        <taxon>Eukaryota</taxon>
        <taxon>Fungi</taxon>
        <taxon>Dikarya</taxon>
        <taxon>Ascomycota</taxon>
        <taxon>Pezizomycotina</taxon>
        <taxon>Dothideomycetes</taxon>
        <taxon>Pleosporomycetidae</taxon>
        <taxon>Pleosporales</taxon>
        <taxon>Corynesporascaceae</taxon>
        <taxon>Corynespora</taxon>
    </lineage>
</organism>
<dbReference type="EMBL" id="KZ678140">
    <property type="protein sequence ID" value="PSN63469.1"/>
    <property type="molecule type" value="Genomic_DNA"/>
</dbReference>
<dbReference type="AlphaFoldDB" id="A0A2T2NDL0"/>
<sequence>MGKRLIAVHIPFPPLTCSLTRLWPLRWSRADLSNLRPLIPACSPFVAAPAPAHARASSQQRPSGTALVEGGTGRRATSLTAADAATTAAPPWGLSTARPQANLTIRLLGPIEHARTPHAARTRSAGGGIMACRRGRGHDVTGAAGPGAGA</sequence>
<reference evidence="2 3" key="1">
    <citation type="journal article" date="2018" name="Front. Microbiol.">
        <title>Genome-Wide Analysis of Corynespora cassiicola Leaf Fall Disease Putative Effectors.</title>
        <authorList>
            <person name="Lopez D."/>
            <person name="Ribeiro S."/>
            <person name="Label P."/>
            <person name="Fumanal B."/>
            <person name="Venisse J.S."/>
            <person name="Kohler A."/>
            <person name="de Oliveira R.R."/>
            <person name="Labutti K."/>
            <person name="Lipzen A."/>
            <person name="Lail K."/>
            <person name="Bauer D."/>
            <person name="Ohm R.A."/>
            <person name="Barry K.W."/>
            <person name="Spatafora J."/>
            <person name="Grigoriev I.V."/>
            <person name="Martin F.M."/>
            <person name="Pujade-Renaud V."/>
        </authorList>
    </citation>
    <scope>NUCLEOTIDE SEQUENCE [LARGE SCALE GENOMIC DNA]</scope>
    <source>
        <strain evidence="2 3">Philippines</strain>
    </source>
</reference>
<feature type="region of interest" description="Disordered" evidence="1">
    <location>
        <begin position="53"/>
        <end position="83"/>
    </location>
</feature>
<accession>A0A2T2NDL0</accession>
<keyword evidence="3" id="KW-1185">Reference proteome</keyword>
<dbReference type="Proteomes" id="UP000240883">
    <property type="component" value="Unassembled WGS sequence"/>
</dbReference>
<gene>
    <name evidence="2" type="ORF">BS50DRAFT_114045</name>
</gene>
<proteinExistence type="predicted"/>
<protein>
    <submittedName>
        <fullName evidence="2">Uncharacterized protein</fullName>
    </submittedName>
</protein>